<dbReference type="SUPFAM" id="SSF52172">
    <property type="entry name" value="CheY-like"/>
    <property type="match status" value="2"/>
</dbReference>
<dbReference type="Pfam" id="PF00072">
    <property type="entry name" value="Response_reg"/>
    <property type="match status" value="1"/>
</dbReference>
<proteinExistence type="predicted"/>
<evidence type="ECO:0000256" key="1">
    <source>
        <dbReference type="ARBA" id="ARBA00000085"/>
    </source>
</evidence>
<dbReference type="PRINTS" id="PR00344">
    <property type="entry name" value="BCTRLSENSOR"/>
</dbReference>
<accession>A0A967BAJ3</accession>
<dbReference type="Proteomes" id="UP000597459">
    <property type="component" value="Unassembled WGS sequence"/>
</dbReference>
<feature type="modified residue" description="4-aspartylphosphate" evidence="4">
    <location>
        <position position="56"/>
    </location>
</feature>
<dbReference type="PANTHER" id="PTHR43065">
    <property type="entry name" value="SENSOR HISTIDINE KINASE"/>
    <property type="match status" value="1"/>
</dbReference>
<dbReference type="CDD" id="cd00082">
    <property type="entry name" value="HisKA"/>
    <property type="match status" value="1"/>
</dbReference>
<dbReference type="InterPro" id="IPR003594">
    <property type="entry name" value="HATPase_dom"/>
</dbReference>
<dbReference type="InterPro" id="IPR004358">
    <property type="entry name" value="Sig_transdc_His_kin-like_C"/>
</dbReference>
<dbReference type="SMART" id="SM00387">
    <property type="entry name" value="HATPase_c"/>
    <property type="match status" value="1"/>
</dbReference>
<dbReference type="RefSeq" id="WP_166313745.1">
    <property type="nucleotide sequence ID" value="NZ_WOTH01000008.1"/>
</dbReference>
<dbReference type="InterPro" id="IPR036890">
    <property type="entry name" value="HATPase_C_sf"/>
</dbReference>
<dbReference type="Gene3D" id="1.10.287.130">
    <property type="match status" value="1"/>
</dbReference>
<dbReference type="PROSITE" id="PS50110">
    <property type="entry name" value="RESPONSE_REGULATORY"/>
    <property type="match status" value="1"/>
</dbReference>
<keyword evidence="9" id="KW-1185">Reference proteome</keyword>
<dbReference type="InterPro" id="IPR003661">
    <property type="entry name" value="HisK_dim/P_dom"/>
</dbReference>
<dbReference type="PANTHER" id="PTHR43065:SF42">
    <property type="entry name" value="TWO-COMPONENT SENSOR PPRA"/>
    <property type="match status" value="1"/>
</dbReference>
<dbReference type="GO" id="GO:0000155">
    <property type="term" value="F:phosphorelay sensor kinase activity"/>
    <property type="evidence" value="ECO:0007669"/>
    <property type="project" value="InterPro"/>
</dbReference>
<dbReference type="Pfam" id="PF02518">
    <property type="entry name" value="HATPase_c"/>
    <property type="match status" value="1"/>
</dbReference>
<organism evidence="8 9">
    <name type="scientific">Acetobacter estunensis</name>
    <dbReference type="NCBI Taxonomy" id="104097"/>
    <lineage>
        <taxon>Bacteria</taxon>
        <taxon>Pseudomonadati</taxon>
        <taxon>Pseudomonadota</taxon>
        <taxon>Alphaproteobacteria</taxon>
        <taxon>Acetobacterales</taxon>
        <taxon>Acetobacteraceae</taxon>
        <taxon>Acetobacter</taxon>
    </lineage>
</organism>
<evidence type="ECO:0000256" key="4">
    <source>
        <dbReference type="PROSITE-ProRule" id="PRU00169"/>
    </source>
</evidence>
<dbReference type="Gene3D" id="3.40.50.2300">
    <property type="match status" value="2"/>
</dbReference>
<sequence length="605" mass="64662">MTHSSAVLLLVENAATRRAGLAAVLVENGLSVETVTSAEDALDSLDHSLPALLLTDQILPGMNGCQMTRYLRLNRATRPLPVILLTNGNDPDLVREALLAGVDSCVPREADVAYLLARISVCLRGYRVPHALLRERFRRPTVAIVTGQDGLLKHLPHKKGDKGRSGTFPVVELLKTDGLEALLPPSTTLATPDLWLGGVDCVIVDLTTSSFDALALCQMLDRARRTQLSGAETPACLLGFGSEETGDLAYAIKAFKAGVDDLVPSNVTPENLILHVRVLLRRKAILDENLRSAAERAARDEAMEGARAKTVLADALEQANDELASANRKLIDAQTKLVQSAKMASLGELVAGIAHEFNNPLAFVIAHEDTVARALERAVAELEAGNVEIARAVLAKGRDRLAATSLGLGRMRDLVSSLRRFSRLDQGTFEDIDMPDAINTVLALLGPKLTDRIRVELDFQGPAVLNCQAALVHQVVMNVISNAADALHALPPDDPRVPCIRIGTQCVEGRGGQPDMWVATICDNGPGIPPLMRERVFEPFFTTKPVGEGTGLGLATAYGIVKAHHGSIEVSDSSAGGTCFTIAIPITQPGTSVGMIPFVPEGEIR</sequence>
<dbReference type="InterPro" id="IPR036097">
    <property type="entry name" value="HisK_dim/P_sf"/>
</dbReference>
<evidence type="ECO:0000256" key="5">
    <source>
        <dbReference type="SAM" id="Coils"/>
    </source>
</evidence>
<keyword evidence="5" id="KW-0175">Coiled coil</keyword>
<comment type="catalytic activity">
    <reaction evidence="1">
        <text>ATP + protein L-histidine = ADP + protein N-phospho-L-histidine.</text>
        <dbReference type="EC" id="2.7.13.3"/>
    </reaction>
</comment>
<dbReference type="AlphaFoldDB" id="A0A967BAJ3"/>
<dbReference type="EMBL" id="WOTH01000008">
    <property type="protein sequence ID" value="NHO53478.1"/>
    <property type="molecule type" value="Genomic_DNA"/>
</dbReference>
<protein>
    <recommendedName>
        <fullName evidence="2">histidine kinase</fullName>
        <ecNumber evidence="2">2.7.13.3</ecNumber>
    </recommendedName>
</protein>
<dbReference type="SUPFAM" id="SSF55874">
    <property type="entry name" value="ATPase domain of HSP90 chaperone/DNA topoisomerase II/histidine kinase"/>
    <property type="match status" value="1"/>
</dbReference>
<name>A0A967BAJ3_9PROT</name>
<dbReference type="SUPFAM" id="SSF47384">
    <property type="entry name" value="Homodimeric domain of signal transducing histidine kinase"/>
    <property type="match status" value="1"/>
</dbReference>
<evidence type="ECO:0000256" key="2">
    <source>
        <dbReference type="ARBA" id="ARBA00012438"/>
    </source>
</evidence>
<dbReference type="SMART" id="SM00388">
    <property type="entry name" value="HisKA"/>
    <property type="match status" value="1"/>
</dbReference>
<dbReference type="Gene3D" id="3.30.565.10">
    <property type="entry name" value="Histidine kinase-like ATPase, C-terminal domain"/>
    <property type="match status" value="1"/>
</dbReference>
<evidence type="ECO:0000313" key="8">
    <source>
        <dbReference type="EMBL" id="NHO53478.1"/>
    </source>
</evidence>
<dbReference type="InterPro" id="IPR011006">
    <property type="entry name" value="CheY-like_superfamily"/>
</dbReference>
<evidence type="ECO:0000259" key="6">
    <source>
        <dbReference type="PROSITE" id="PS50109"/>
    </source>
</evidence>
<dbReference type="PROSITE" id="PS50109">
    <property type="entry name" value="HIS_KIN"/>
    <property type="match status" value="1"/>
</dbReference>
<gene>
    <name evidence="8" type="ORF">GOB87_05795</name>
</gene>
<evidence type="ECO:0000256" key="3">
    <source>
        <dbReference type="ARBA" id="ARBA00022553"/>
    </source>
</evidence>
<feature type="domain" description="Response regulatory" evidence="7">
    <location>
        <begin position="7"/>
        <end position="123"/>
    </location>
</feature>
<comment type="caution">
    <text evidence="8">The sequence shown here is derived from an EMBL/GenBank/DDBJ whole genome shotgun (WGS) entry which is preliminary data.</text>
</comment>
<dbReference type="EC" id="2.7.13.3" evidence="2"/>
<reference evidence="8" key="1">
    <citation type="submission" date="2019-11" db="EMBL/GenBank/DDBJ databases">
        <title>Description of new Acetobacter species.</title>
        <authorList>
            <person name="Cleenwerck I."/>
            <person name="Sombolestani A.S."/>
        </authorList>
    </citation>
    <scope>NUCLEOTIDE SEQUENCE</scope>
    <source>
        <strain evidence="8">LMG 1626</strain>
    </source>
</reference>
<dbReference type="SMART" id="SM00448">
    <property type="entry name" value="REC"/>
    <property type="match status" value="1"/>
</dbReference>
<feature type="domain" description="Histidine kinase" evidence="6">
    <location>
        <begin position="352"/>
        <end position="588"/>
    </location>
</feature>
<dbReference type="CDD" id="cd00156">
    <property type="entry name" value="REC"/>
    <property type="match status" value="1"/>
</dbReference>
<evidence type="ECO:0000313" key="9">
    <source>
        <dbReference type="Proteomes" id="UP000597459"/>
    </source>
</evidence>
<feature type="coiled-coil region" evidence="5">
    <location>
        <begin position="309"/>
        <end position="336"/>
    </location>
</feature>
<evidence type="ECO:0000259" key="7">
    <source>
        <dbReference type="PROSITE" id="PS50110"/>
    </source>
</evidence>
<dbReference type="InterPro" id="IPR005467">
    <property type="entry name" value="His_kinase_dom"/>
</dbReference>
<dbReference type="InterPro" id="IPR001789">
    <property type="entry name" value="Sig_transdc_resp-reg_receiver"/>
</dbReference>
<keyword evidence="3 4" id="KW-0597">Phosphoprotein</keyword>